<organism evidence="1 2">
    <name type="scientific">Marchantia polymorpha</name>
    <name type="common">Common liverwort</name>
    <name type="synonym">Marchantia aquatica</name>
    <dbReference type="NCBI Taxonomy" id="3197"/>
    <lineage>
        <taxon>Eukaryota</taxon>
        <taxon>Viridiplantae</taxon>
        <taxon>Streptophyta</taxon>
        <taxon>Embryophyta</taxon>
        <taxon>Marchantiophyta</taxon>
        <taxon>Marchantiopsida</taxon>
        <taxon>Marchantiidae</taxon>
        <taxon>Marchantiales</taxon>
        <taxon>Marchantiaceae</taxon>
        <taxon>Marchantia</taxon>
    </lineage>
</organism>
<dbReference type="EMBL" id="KZ772673">
    <property type="protein sequence ID" value="PTQ50589.1"/>
    <property type="molecule type" value="Genomic_DNA"/>
</dbReference>
<evidence type="ECO:0000313" key="2">
    <source>
        <dbReference type="Proteomes" id="UP000244005"/>
    </source>
</evidence>
<accession>A0A2R6XWV8</accession>
<proteinExistence type="predicted"/>
<sequence>MGLGSPGPLRNLTSLQLAEYVDVLVNLIFWSDHGMSKRHFLTLLFCFEGQKSSVSIRDFPQFGSRGCEALTRIRRASLRMCNDPRNLVQRPFLRWNVKMDDCHGQSMIGCRYQLVSRLSCCLFRLRSNSTFWFYCKPVQVML</sequence>
<gene>
    <name evidence="1" type="ORF">MARPO_0001s0511</name>
</gene>
<dbReference type="Gramene" id="Mp1g21760.1">
    <property type="protein sequence ID" value="Mp1g21760.1.cds1"/>
    <property type="gene ID" value="Mp1g21760"/>
</dbReference>
<dbReference type="EMBL" id="KZ772673">
    <property type="protein sequence ID" value="PTQ50590.1"/>
    <property type="molecule type" value="Genomic_DNA"/>
</dbReference>
<protein>
    <submittedName>
        <fullName evidence="1">Uncharacterized protein</fullName>
    </submittedName>
</protein>
<reference evidence="1" key="2">
    <citation type="submission" date="2017-12" db="EMBL/GenBank/DDBJ databases">
        <title>WGS assembly of Marchantia polymorpha.</title>
        <authorList>
            <person name="Bowman J.L."/>
            <person name="Kohchi T."/>
            <person name="Yamato K.T."/>
            <person name="Jenkins J."/>
            <person name="Shu S."/>
            <person name="Ishizaki K."/>
            <person name="Yamaoka S."/>
            <person name="Nishihama R."/>
            <person name="Nakamura Y."/>
            <person name="Berger F."/>
            <person name="Adam C."/>
            <person name="Aki S.S."/>
            <person name="Althoff F."/>
            <person name="Araki T."/>
            <person name="Arteaga-Vazquez M.A."/>
            <person name="Balasubrmanian S."/>
            <person name="Bauer D."/>
            <person name="Boehm C.R."/>
            <person name="Briginshaw L."/>
            <person name="Caballero-Perez J."/>
            <person name="Catarino B."/>
            <person name="Chen F."/>
            <person name="Chiyoda S."/>
            <person name="Chovatia M."/>
            <person name="Davies K.M."/>
            <person name="Delmans M."/>
            <person name="Demura T."/>
            <person name="Dierschke T."/>
            <person name="Dolan L."/>
            <person name="Dorantes-Acosta A.E."/>
            <person name="Eklund D.M."/>
            <person name="Florent S.N."/>
            <person name="Flores-Sandoval E."/>
            <person name="Fujiyama A."/>
            <person name="Fukuzawa H."/>
            <person name="Galik B."/>
            <person name="Grimanelli D."/>
            <person name="Grimwood J."/>
            <person name="Grossniklaus U."/>
            <person name="Hamada T."/>
            <person name="Haseloff J."/>
            <person name="Hetherington A.J."/>
            <person name="Higo A."/>
            <person name="Hirakawa Y."/>
            <person name="Hundley H.N."/>
            <person name="Ikeda Y."/>
            <person name="Inoue K."/>
            <person name="Inoue S."/>
            <person name="Ishida S."/>
            <person name="Jia Q."/>
            <person name="Kakita M."/>
            <person name="Kanazawa T."/>
            <person name="Kawai Y."/>
            <person name="Kawashima T."/>
            <person name="Kennedy M."/>
            <person name="Kinose K."/>
            <person name="Kinoshita T."/>
            <person name="Kohara Y."/>
            <person name="Koide E."/>
            <person name="Komatsu K."/>
            <person name="Kopischke S."/>
            <person name="Kubo M."/>
            <person name="Kyozuka J."/>
            <person name="Lagercrantz U."/>
            <person name="Lin S.S."/>
            <person name="Lindquist E."/>
            <person name="Lipzen A.M."/>
            <person name="Lu C."/>
            <person name="Luna E.D."/>
            <person name="Martienssen R.A."/>
            <person name="Minamino N."/>
            <person name="Mizutani M."/>
            <person name="Mizutani M."/>
            <person name="Mochizuki N."/>
            <person name="Monte I."/>
            <person name="Mosher R."/>
            <person name="Nagasaki H."/>
            <person name="Nakagami H."/>
            <person name="Naramoto S."/>
            <person name="Nishitani K."/>
            <person name="Ohtani M."/>
            <person name="Okamoto T."/>
            <person name="Okumura M."/>
            <person name="Phillips J."/>
            <person name="Pollak B."/>
            <person name="Reinders A."/>
            <person name="Roevekamp M."/>
            <person name="Sano R."/>
            <person name="Sawa S."/>
            <person name="Schmid M.W."/>
            <person name="Shirakawa M."/>
            <person name="Solano R."/>
            <person name="Spunde A."/>
            <person name="Suetsugu N."/>
            <person name="Sugano S."/>
            <person name="Sugiyama A."/>
            <person name="Sun R."/>
            <person name="Suzuki Y."/>
            <person name="Takenaka M."/>
            <person name="Takezawa D."/>
            <person name="Tomogane H."/>
            <person name="Tsuzuki M."/>
            <person name="Ueda T."/>
            <person name="Umeda M."/>
            <person name="Ward J.M."/>
            <person name="Watanabe Y."/>
            <person name="Yazaki K."/>
            <person name="Yokoyama R."/>
            <person name="Yoshitake Y."/>
            <person name="Yotsui I."/>
            <person name="Zachgo S."/>
            <person name="Schmutz J."/>
        </authorList>
    </citation>
    <scope>NUCLEOTIDE SEQUENCE [LARGE SCALE GENOMIC DNA]</scope>
    <source>
        <strain evidence="1">Tak-1</strain>
    </source>
</reference>
<evidence type="ECO:0000313" key="1">
    <source>
        <dbReference type="EMBL" id="PTQ50590.1"/>
    </source>
</evidence>
<dbReference type="Proteomes" id="UP000244005">
    <property type="component" value="Unassembled WGS sequence"/>
</dbReference>
<dbReference type="AlphaFoldDB" id="A0A2R6XWV8"/>
<keyword evidence="2" id="KW-1185">Reference proteome</keyword>
<name>A0A2R6XWV8_MARPO</name>
<dbReference type="Gramene" id="Mp1g21760.2">
    <property type="protein sequence ID" value="Mp1g21760.2.cds1"/>
    <property type="gene ID" value="Mp1g21760"/>
</dbReference>
<reference evidence="2" key="1">
    <citation type="journal article" date="2017" name="Cell">
        <title>Insights into land plant evolution garnered from the Marchantia polymorpha genome.</title>
        <authorList>
            <person name="Bowman J.L."/>
            <person name="Kohchi T."/>
            <person name="Yamato K.T."/>
            <person name="Jenkins J."/>
            <person name="Shu S."/>
            <person name="Ishizaki K."/>
            <person name="Yamaoka S."/>
            <person name="Nishihama R."/>
            <person name="Nakamura Y."/>
            <person name="Berger F."/>
            <person name="Adam C."/>
            <person name="Aki S.S."/>
            <person name="Althoff F."/>
            <person name="Araki T."/>
            <person name="Arteaga-Vazquez M.A."/>
            <person name="Balasubrmanian S."/>
            <person name="Barry K."/>
            <person name="Bauer D."/>
            <person name="Boehm C.R."/>
            <person name="Briginshaw L."/>
            <person name="Caballero-Perez J."/>
            <person name="Catarino B."/>
            <person name="Chen F."/>
            <person name="Chiyoda S."/>
            <person name="Chovatia M."/>
            <person name="Davies K.M."/>
            <person name="Delmans M."/>
            <person name="Demura T."/>
            <person name="Dierschke T."/>
            <person name="Dolan L."/>
            <person name="Dorantes-Acosta A.E."/>
            <person name="Eklund D.M."/>
            <person name="Florent S.N."/>
            <person name="Flores-Sandoval E."/>
            <person name="Fujiyama A."/>
            <person name="Fukuzawa H."/>
            <person name="Galik B."/>
            <person name="Grimanelli D."/>
            <person name="Grimwood J."/>
            <person name="Grossniklaus U."/>
            <person name="Hamada T."/>
            <person name="Haseloff J."/>
            <person name="Hetherington A.J."/>
            <person name="Higo A."/>
            <person name="Hirakawa Y."/>
            <person name="Hundley H.N."/>
            <person name="Ikeda Y."/>
            <person name="Inoue K."/>
            <person name="Inoue S.I."/>
            <person name="Ishida S."/>
            <person name="Jia Q."/>
            <person name="Kakita M."/>
            <person name="Kanazawa T."/>
            <person name="Kawai Y."/>
            <person name="Kawashima T."/>
            <person name="Kennedy M."/>
            <person name="Kinose K."/>
            <person name="Kinoshita T."/>
            <person name="Kohara Y."/>
            <person name="Koide E."/>
            <person name="Komatsu K."/>
            <person name="Kopischke S."/>
            <person name="Kubo M."/>
            <person name="Kyozuka J."/>
            <person name="Lagercrantz U."/>
            <person name="Lin S.S."/>
            <person name="Lindquist E."/>
            <person name="Lipzen A.M."/>
            <person name="Lu C.W."/>
            <person name="De Luna E."/>
            <person name="Martienssen R.A."/>
            <person name="Minamino N."/>
            <person name="Mizutani M."/>
            <person name="Mizutani M."/>
            <person name="Mochizuki N."/>
            <person name="Monte I."/>
            <person name="Mosher R."/>
            <person name="Nagasaki H."/>
            <person name="Nakagami H."/>
            <person name="Naramoto S."/>
            <person name="Nishitani K."/>
            <person name="Ohtani M."/>
            <person name="Okamoto T."/>
            <person name="Okumura M."/>
            <person name="Phillips J."/>
            <person name="Pollak B."/>
            <person name="Reinders A."/>
            <person name="Rovekamp M."/>
            <person name="Sano R."/>
            <person name="Sawa S."/>
            <person name="Schmid M.W."/>
            <person name="Shirakawa M."/>
            <person name="Solano R."/>
            <person name="Spunde A."/>
            <person name="Suetsugu N."/>
            <person name="Sugano S."/>
            <person name="Sugiyama A."/>
            <person name="Sun R."/>
            <person name="Suzuki Y."/>
            <person name="Takenaka M."/>
            <person name="Takezawa D."/>
            <person name="Tomogane H."/>
            <person name="Tsuzuki M."/>
            <person name="Ueda T."/>
            <person name="Umeda M."/>
            <person name="Ward J.M."/>
            <person name="Watanabe Y."/>
            <person name="Yazaki K."/>
            <person name="Yokoyama R."/>
            <person name="Yoshitake Y."/>
            <person name="Yotsui I."/>
            <person name="Zachgo S."/>
            <person name="Schmutz J."/>
        </authorList>
    </citation>
    <scope>NUCLEOTIDE SEQUENCE [LARGE SCALE GENOMIC DNA]</scope>
    <source>
        <strain evidence="2">Tak-1</strain>
    </source>
</reference>